<dbReference type="SUPFAM" id="SSF140500">
    <property type="entry name" value="BAS1536-like"/>
    <property type="match status" value="1"/>
</dbReference>
<evidence type="ECO:0008006" key="3">
    <source>
        <dbReference type="Google" id="ProtNLM"/>
    </source>
</evidence>
<reference evidence="2" key="1">
    <citation type="journal article" date="2019" name="Int. J. Syst. Evol. Microbiol.">
        <title>The Global Catalogue of Microorganisms (GCM) 10K type strain sequencing project: providing services to taxonomists for standard genome sequencing and annotation.</title>
        <authorList>
            <consortium name="The Broad Institute Genomics Platform"/>
            <consortium name="The Broad Institute Genome Sequencing Center for Infectious Disease"/>
            <person name="Wu L."/>
            <person name="Ma J."/>
        </authorList>
    </citation>
    <scope>NUCLEOTIDE SEQUENCE [LARGE SCALE GENOMIC DNA]</scope>
    <source>
        <strain evidence="2">JCM 9731</strain>
    </source>
</reference>
<name>A0ABP3G6P9_9BACI</name>
<dbReference type="PANTHER" id="PTHR41263">
    <property type="entry name" value="ASPARTYL-PHOSPHATE PHOSPHATASE YISI"/>
    <property type="match status" value="1"/>
</dbReference>
<dbReference type="Proteomes" id="UP001500782">
    <property type="component" value="Unassembled WGS sequence"/>
</dbReference>
<dbReference type="Pfam" id="PF09388">
    <property type="entry name" value="SpoOE-like"/>
    <property type="match status" value="1"/>
</dbReference>
<evidence type="ECO:0000313" key="1">
    <source>
        <dbReference type="EMBL" id="GAA0337703.1"/>
    </source>
</evidence>
<keyword evidence="2" id="KW-1185">Reference proteome</keyword>
<dbReference type="Gene3D" id="4.10.280.10">
    <property type="entry name" value="Helix-loop-helix DNA-binding domain"/>
    <property type="match status" value="1"/>
</dbReference>
<evidence type="ECO:0000313" key="2">
    <source>
        <dbReference type="Proteomes" id="UP001500782"/>
    </source>
</evidence>
<dbReference type="InterPro" id="IPR036638">
    <property type="entry name" value="HLH_DNA-bd_sf"/>
</dbReference>
<organism evidence="1 2">
    <name type="scientific">Bacillus carboniphilus</name>
    <dbReference type="NCBI Taxonomy" id="86663"/>
    <lineage>
        <taxon>Bacteria</taxon>
        <taxon>Bacillati</taxon>
        <taxon>Bacillota</taxon>
        <taxon>Bacilli</taxon>
        <taxon>Bacillales</taxon>
        <taxon>Bacillaceae</taxon>
        <taxon>Bacillus</taxon>
    </lineage>
</organism>
<proteinExistence type="predicted"/>
<dbReference type="InterPro" id="IPR018540">
    <property type="entry name" value="Spo0E-like"/>
</dbReference>
<comment type="caution">
    <text evidence="1">The sequence shown here is derived from an EMBL/GenBank/DDBJ whole genome shotgun (WGS) entry which is preliminary data.</text>
</comment>
<dbReference type="PANTHER" id="PTHR41263:SF1">
    <property type="entry name" value="ASPARTYL-PHOSPHATE PHOSPHATASE YISI"/>
    <property type="match status" value="1"/>
</dbReference>
<accession>A0ABP3G6P9</accession>
<dbReference type="InterPro" id="IPR053028">
    <property type="entry name" value="Spo0E-like_phosphatase"/>
</dbReference>
<protein>
    <recommendedName>
        <fullName evidence="3">Aspartyl-phosphate phosphatase Spo0E family protein</fullName>
    </recommendedName>
</protein>
<dbReference type="EMBL" id="BAAADJ010000053">
    <property type="protein sequence ID" value="GAA0337703.1"/>
    <property type="molecule type" value="Genomic_DNA"/>
</dbReference>
<dbReference type="InterPro" id="IPR037208">
    <property type="entry name" value="Spo0E-like_sf"/>
</dbReference>
<gene>
    <name evidence="1" type="ORF">GCM10008967_29940</name>
</gene>
<dbReference type="RefSeq" id="WP_343800488.1">
    <property type="nucleotide sequence ID" value="NZ_BAAADJ010000053.1"/>
</dbReference>
<sequence>MTNHTLLAEAIEQKREELIRIVNQSGLSSNLAIRYSQELDRLLNEYNYKYYQKHTQQESSITGSR</sequence>